<sequence>MSTNPTRHERLRPLELLIMAAVFGLFTGLIVLMATRQPILSAIFCGVAFIVALVVLAMLSLAAKPSDAEQHEVTDANGRVKGLLEDRDDLPRGH</sequence>
<reference evidence="3 4" key="1">
    <citation type="submission" date="2018-10" db="EMBL/GenBank/DDBJ databases">
        <title>Sequencing the genomes of 1000 actinobacteria strains.</title>
        <authorList>
            <person name="Klenk H.-P."/>
        </authorList>
    </citation>
    <scope>NUCLEOTIDE SEQUENCE [LARGE SCALE GENOMIC DNA]</scope>
    <source>
        <strain evidence="3 4">DSM 17894</strain>
    </source>
</reference>
<organism evidence="3 4">
    <name type="scientific">Frondihabitans australicus</name>
    <dbReference type="NCBI Taxonomy" id="386892"/>
    <lineage>
        <taxon>Bacteria</taxon>
        <taxon>Bacillati</taxon>
        <taxon>Actinomycetota</taxon>
        <taxon>Actinomycetes</taxon>
        <taxon>Micrococcales</taxon>
        <taxon>Microbacteriaceae</taxon>
        <taxon>Frondihabitans</taxon>
    </lineage>
</organism>
<feature type="transmembrane region" description="Helical" evidence="2">
    <location>
        <begin position="39"/>
        <end position="62"/>
    </location>
</feature>
<keyword evidence="2" id="KW-0472">Membrane</keyword>
<accession>A0A495IJ79</accession>
<name>A0A495IJ79_9MICO</name>
<evidence type="ECO:0000313" key="3">
    <source>
        <dbReference type="EMBL" id="RKR76033.1"/>
    </source>
</evidence>
<evidence type="ECO:0000256" key="2">
    <source>
        <dbReference type="SAM" id="Phobius"/>
    </source>
</evidence>
<feature type="transmembrane region" description="Helical" evidence="2">
    <location>
        <begin position="16"/>
        <end position="33"/>
    </location>
</feature>
<dbReference type="OrthoDB" id="5081451at2"/>
<dbReference type="AlphaFoldDB" id="A0A495IJ79"/>
<keyword evidence="2" id="KW-1133">Transmembrane helix</keyword>
<dbReference type="RefSeq" id="WP_121370923.1">
    <property type="nucleotide sequence ID" value="NZ_RBKS01000001.1"/>
</dbReference>
<feature type="compositionally biased region" description="Basic and acidic residues" evidence="1">
    <location>
        <begin position="82"/>
        <end position="94"/>
    </location>
</feature>
<dbReference type="Proteomes" id="UP000280008">
    <property type="component" value="Unassembled WGS sequence"/>
</dbReference>
<keyword evidence="2" id="KW-0812">Transmembrane</keyword>
<feature type="region of interest" description="Disordered" evidence="1">
    <location>
        <begin position="65"/>
        <end position="94"/>
    </location>
</feature>
<keyword evidence="4" id="KW-1185">Reference proteome</keyword>
<evidence type="ECO:0000313" key="4">
    <source>
        <dbReference type="Proteomes" id="UP000280008"/>
    </source>
</evidence>
<dbReference type="EMBL" id="RBKS01000001">
    <property type="protein sequence ID" value="RKR76033.1"/>
    <property type="molecule type" value="Genomic_DNA"/>
</dbReference>
<comment type="caution">
    <text evidence="3">The sequence shown here is derived from an EMBL/GenBank/DDBJ whole genome shotgun (WGS) entry which is preliminary data.</text>
</comment>
<evidence type="ECO:0000256" key="1">
    <source>
        <dbReference type="SAM" id="MobiDB-lite"/>
    </source>
</evidence>
<protein>
    <submittedName>
        <fullName evidence="3">Uncharacterized protein</fullName>
    </submittedName>
</protein>
<gene>
    <name evidence="3" type="ORF">C8E83_3197</name>
</gene>
<proteinExistence type="predicted"/>